<dbReference type="EMBL" id="QXGA01012679">
    <property type="protein sequence ID" value="KAE9053544.1"/>
    <property type="molecule type" value="Genomic_DNA"/>
</dbReference>
<reference evidence="1 2" key="1">
    <citation type="submission" date="2018-08" db="EMBL/GenBank/DDBJ databases">
        <title>Genomic investigation of the strawberry pathogen Phytophthora fragariae indicates pathogenicity is determined by transcriptional variation in three key races.</title>
        <authorList>
            <person name="Adams T.M."/>
            <person name="Armitage A.D."/>
            <person name="Sobczyk M.K."/>
            <person name="Bates H.J."/>
            <person name="Dunwell J.M."/>
            <person name="Nellist C.F."/>
            <person name="Harrison R.J."/>
        </authorList>
    </citation>
    <scope>NUCLEOTIDE SEQUENCE [LARGE SCALE GENOMIC DNA]</scope>
    <source>
        <strain evidence="1 2">NOV-5</strain>
    </source>
</reference>
<gene>
    <name evidence="1" type="ORF">PF006_g33525</name>
</gene>
<protein>
    <submittedName>
        <fullName evidence="1">Uncharacterized protein</fullName>
    </submittedName>
</protein>
<sequence>MNLLKEAGLVASPFDANELFDLDLKVIQSSIKTAFIERKALVGEIPSYRHPTVPDPVSSPQIGSTRAAAIKITEAETDIYGSDRPYHQIGGIDQQI</sequence>
<evidence type="ECO:0000313" key="2">
    <source>
        <dbReference type="Proteomes" id="UP000440732"/>
    </source>
</evidence>
<dbReference type="Proteomes" id="UP000440732">
    <property type="component" value="Unassembled WGS sequence"/>
</dbReference>
<evidence type="ECO:0000313" key="1">
    <source>
        <dbReference type="EMBL" id="KAE9053544.1"/>
    </source>
</evidence>
<proteinExistence type="predicted"/>
<comment type="caution">
    <text evidence="1">The sequence shown here is derived from an EMBL/GenBank/DDBJ whole genome shotgun (WGS) entry which is preliminary data.</text>
</comment>
<name>A0A6A3PF09_9STRA</name>
<accession>A0A6A3PF09</accession>
<organism evidence="1 2">
    <name type="scientific">Phytophthora fragariae</name>
    <dbReference type="NCBI Taxonomy" id="53985"/>
    <lineage>
        <taxon>Eukaryota</taxon>
        <taxon>Sar</taxon>
        <taxon>Stramenopiles</taxon>
        <taxon>Oomycota</taxon>
        <taxon>Peronosporomycetes</taxon>
        <taxon>Peronosporales</taxon>
        <taxon>Peronosporaceae</taxon>
        <taxon>Phytophthora</taxon>
    </lineage>
</organism>
<dbReference type="AlphaFoldDB" id="A0A6A3PF09"/>